<dbReference type="GO" id="GO:0005524">
    <property type="term" value="F:ATP binding"/>
    <property type="evidence" value="ECO:0007669"/>
    <property type="project" value="InterPro"/>
</dbReference>
<evidence type="ECO:0000313" key="3">
    <source>
        <dbReference type="EMBL" id="PIQ73295.1"/>
    </source>
</evidence>
<feature type="domain" description="ABC transporter" evidence="2">
    <location>
        <begin position="25"/>
        <end position="73"/>
    </location>
</feature>
<evidence type="ECO:0000256" key="1">
    <source>
        <dbReference type="ARBA" id="ARBA00022448"/>
    </source>
</evidence>
<dbReference type="AlphaFoldDB" id="A0A2M6IU39"/>
<dbReference type="Gene3D" id="3.40.50.300">
    <property type="entry name" value="P-loop containing nucleotide triphosphate hydrolases"/>
    <property type="match status" value="1"/>
</dbReference>
<feature type="non-terminal residue" evidence="3">
    <location>
        <position position="74"/>
    </location>
</feature>
<dbReference type="InterPro" id="IPR003439">
    <property type="entry name" value="ABC_transporter-like_ATP-bd"/>
</dbReference>
<evidence type="ECO:0000259" key="2">
    <source>
        <dbReference type="Pfam" id="PF00005"/>
    </source>
</evidence>
<organism evidence="3 4">
    <name type="scientific">Candidatus Roizmanbacteria bacterium CG11_big_fil_rev_8_21_14_0_20_36_8</name>
    <dbReference type="NCBI Taxonomy" id="1974856"/>
    <lineage>
        <taxon>Bacteria</taxon>
        <taxon>Candidatus Roizmaniibacteriota</taxon>
    </lineage>
</organism>
<dbReference type="SUPFAM" id="SSF52540">
    <property type="entry name" value="P-loop containing nucleoside triphosphate hydrolases"/>
    <property type="match status" value="1"/>
</dbReference>
<protein>
    <recommendedName>
        <fullName evidence="2">ABC transporter domain-containing protein</fullName>
    </recommendedName>
</protein>
<name>A0A2M6IU39_9BACT</name>
<keyword evidence="1" id="KW-0813">Transport</keyword>
<dbReference type="EMBL" id="PCVM01000076">
    <property type="protein sequence ID" value="PIQ73295.1"/>
    <property type="molecule type" value="Genomic_DNA"/>
</dbReference>
<dbReference type="InterPro" id="IPR027417">
    <property type="entry name" value="P-loop_NTPase"/>
</dbReference>
<dbReference type="Proteomes" id="UP000231056">
    <property type="component" value="Unassembled WGS sequence"/>
</dbReference>
<accession>A0A2M6IU39</accession>
<dbReference type="InterPro" id="IPR050166">
    <property type="entry name" value="ABC_transporter_ATP-bind"/>
</dbReference>
<dbReference type="Pfam" id="PF00005">
    <property type="entry name" value="ABC_tran"/>
    <property type="match status" value="1"/>
</dbReference>
<proteinExistence type="predicted"/>
<evidence type="ECO:0000313" key="4">
    <source>
        <dbReference type="Proteomes" id="UP000231056"/>
    </source>
</evidence>
<gene>
    <name evidence="3" type="ORF">COV58_03280</name>
</gene>
<dbReference type="GO" id="GO:0016887">
    <property type="term" value="F:ATP hydrolysis activity"/>
    <property type="evidence" value="ECO:0007669"/>
    <property type="project" value="InterPro"/>
</dbReference>
<sequence length="74" mass="8083">MSSLIQLNHISKRYEIDNNLIFTALKDINITLNKGEFASLVGPSGSGKSTLMHIIGLLDKQSEGDVIIDGRNIN</sequence>
<dbReference type="PANTHER" id="PTHR42788">
    <property type="entry name" value="TAURINE IMPORT ATP-BINDING PROTEIN-RELATED"/>
    <property type="match status" value="1"/>
</dbReference>
<comment type="caution">
    <text evidence="3">The sequence shown here is derived from an EMBL/GenBank/DDBJ whole genome shotgun (WGS) entry which is preliminary data.</text>
</comment>
<dbReference type="PANTHER" id="PTHR42788:SF13">
    <property type="entry name" value="ALIPHATIC SULFONATES IMPORT ATP-BINDING PROTEIN SSUB"/>
    <property type="match status" value="1"/>
</dbReference>
<reference evidence="3 4" key="1">
    <citation type="submission" date="2017-09" db="EMBL/GenBank/DDBJ databases">
        <title>Depth-based differentiation of microbial function through sediment-hosted aquifers and enrichment of novel symbionts in the deep terrestrial subsurface.</title>
        <authorList>
            <person name="Probst A.J."/>
            <person name="Ladd B."/>
            <person name="Jarett J.K."/>
            <person name="Geller-Mcgrath D.E."/>
            <person name="Sieber C.M."/>
            <person name="Emerson J.B."/>
            <person name="Anantharaman K."/>
            <person name="Thomas B.C."/>
            <person name="Malmstrom R."/>
            <person name="Stieglmeier M."/>
            <person name="Klingl A."/>
            <person name="Woyke T."/>
            <person name="Ryan C.M."/>
            <person name="Banfield J.F."/>
        </authorList>
    </citation>
    <scope>NUCLEOTIDE SEQUENCE [LARGE SCALE GENOMIC DNA]</scope>
    <source>
        <strain evidence="3">CG11_big_fil_rev_8_21_14_0_20_36_8</strain>
    </source>
</reference>